<dbReference type="GO" id="GO:0005886">
    <property type="term" value="C:plasma membrane"/>
    <property type="evidence" value="ECO:0007669"/>
    <property type="project" value="UniProtKB-SubCell"/>
</dbReference>
<evidence type="ECO:0000256" key="10">
    <source>
        <dbReference type="ARBA" id="ARBA00023180"/>
    </source>
</evidence>
<accession>A0A8T0EV38</accession>
<feature type="chain" id="PRO_5035815448" evidence="14">
    <location>
        <begin position="29"/>
        <end position="894"/>
    </location>
</feature>
<reference evidence="16" key="1">
    <citation type="journal article" date="2020" name="bioRxiv">
        <title>Chromosome-level reference genome of the European wasp spider Argiope bruennichi: a resource for studies on range expansion and evolutionary adaptation.</title>
        <authorList>
            <person name="Sheffer M.M."/>
            <person name="Hoppe A."/>
            <person name="Krehenwinkel H."/>
            <person name="Uhl G."/>
            <person name="Kuss A.W."/>
            <person name="Jensen L."/>
            <person name="Jensen C."/>
            <person name="Gillespie R.G."/>
            <person name="Hoff K.J."/>
            <person name="Prost S."/>
        </authorList>
    </citation>
    <scope>NUCLEOTIDE SEQUENCE</scope>
</reference>
<sequence>MAAKDGIMSISQFITYFLVQLLMNEVLSFVPEHQKSARIEVNDENQIVLGGLFPVHAEGTSEDNRCGSMLTEKGIQRLEAMLYAIDQINNNSSFWKIKMGAVILDTCSSESYALEQSLQFLHYSCGPKANISRKVTAVVGASNSVVSASVANIFRLFQIPQVSYASTSEELDDLHKYPYFFRVVPSDRFQVQAILDILLEFKWTYVSMVVSKGDYGENAAQSLQALIRTSANDEICFAVEEILPRNATQENYDSVVRRLNRFEKAKVVIVFLNEDKISELFEACERCEIPPGRFLWIGSDGWGTKERVVQGHEKMVEGSLTILPKRYPLEAGFDEYFKSLDPNRNDRNPWFKEFWENQFNCVFNRDTAARRKRKTCTGEEDLAKSYRQEGLVPMVIDSVHLLATAIKTMCERVPRFCKEPEKMEQKYREKFLEIIKNTTFNSAQGHGVVIKFDNTRSVSVNYSISEFRKLANFEDIFGYKVIGEWNPSKRLKVLRLPDWDMSGGIASRCSAECPDGEERIPNSEPQKRCCWSCRPCKGEEYLPDPKRPCQKCPEGTVPSSNKKTCIEQQIKYVGLDFKSPWALVPLIFSILGLISTSAVLVIFFLNQKTPIIMASGRELCYFILGGIIVCYSYSFVALLEPAEVSCGALRIGMGLGLSICYSAIFTKTNRLSRIFEVSMKMMKRPSYISPESQIVICVCLVLIQVTLTVLWLIITPPKVPKLFVEDERGWITYCEVDGISLLLGLMYNMFLLILCTIYAYKTRNIPENFNETKWISFTMYASCIIWLAFIPIYCSATKDYKVQAIILAMSVSSSGTVILACMFLPKIYIVLFRPERNVRYPTNSSATTGTSGSGQPVRYVRGASKTQDQLQQPSPIFSKPGSGSPFLLRTNHIQ</sequence>
<evidence type="ECO:0000256" key="5">
    <source>
        <dbReference type="ARBA" id="ARBA00022729"/>
    </source>
</evidence>
<dbReference type="InterPro" id="IPR017979">
    <property type="entry name" value="GPCR_3_CS"/>
</dbReference>
<dbReference type="EMBL" id="JABXBU010001863">
    <property type="protein sequence ID" value="KAF8782186.1"/>
    <property type="molecule type" value="Genomic_DNA"/>
</dbReference>
<evidence type="ECO:0000256" key="13">
    <source>
        <dbReference type="SAM" id="Phobius"/>
    </source>
</evidence>
<feature type="transmembrane region" description="Helical" evidence="13">
    <location>
        <begin position="618"/>
        <end position="636"/>
    </location>
</feature>
<feature type="transmembrane region" description="Helical" evidence="13">
    <location>
        <begin position="687"/>
        <end position="714"/>
    </location>
</feature>
<dbReference type="PROSITE" id="PS00981">
    <property type="entry name" value="G_PROTEIN_RECEP_F3_3"/>
    <property type="match status" value="1"/>
</dbReference>
<evidence type="ECO:0000256" key="8">
    <source>
        <dbReference type="ARBA" id="ARBA00023136"/>
    </source>
</evidence>
<evidence type="ECO:0000256" key="1">
    <source>
        <dbReference type="ARBA" id="ARBA00004651"/>
    </source>
</evidence>
<proteinExistence type="inferred from homology"/>
<evidence type="ECO:0000313" key="16">
    <source>
        <dbReference type="EMBL" id="KAF8782186.1"/>
    </source>
</evidence>
<dbReference type="Gene3D" id="3.40.50.2300">
    <property type="match status" value="2"/>
</dbReference>
<dbReference type="Pfam" id="PF01094">
    <property type="entry name" value="ANF_receptor"/>
    <property type="match status" value="1"/>
</dbReference>
<dbReference type="InterPro" id="IPR001828">
    <property type="entry name" value="ANF_lig-bd_rcpt"/>
</dbReference>
<dbReference type="OrthoDB" id="425344at2759"/>
<keyword evidence="3" id="KW-1003">Cell membrane</keyword>
<evidence type="ECO:0000256" key="12">
    <source>
        <dbReference type="SAM" id="MobiDB-lite"/>
    </source>
</evidence>
<feature type="signal peptide" evidence="14">
    <location>
        <begin position="1"/>
        <end position="28"/>
    </location>
</feature>
<evidence type="ECO:0000259" key="15">
    <source>
        <dbReference type="PROSITE" id="PS50259"/>
    </source>
</evidence>
<dbReference type="PRINTS" id="PR00248">
    <property type="entry name" value="GPCRMGR"/>
</dbReference>
<comment type="similarity">
    <text evidence="2">Belongs to the G-protein coupled receptor 3 family.</text>
</comment>
<evidence type="ECO:0000256" key="4">
    <source>
        <dbReference type="ARBA" id="ARBA00022692"/>
    </source>
</evidence>
<dbReference type="OMA" id="LEYDSPW"/>
<evidence type="ECO:0000256" key="9">
    <source>
        <dbReference type="ARBA" id="ARBA00023170"/>
    </source>
</evidence>
<dbReference type="InterPro" id="IPR000337">
    <property type="entry name" value="GPCR_3"/>
</dbReference>
<feature type="domain" description="G-protein coupled receptors family 3 profile" evidence="15">
    <location>
        <begin position="581"/>
        <end position="846"/>
    </location>
</feature>
<dbReference type="PROSITE" id="PS50259">
    <property type="entry name" value="G_PROTEIN_RECEP_F3_4"/>
    <property type="match status" value="1"/>
</dbReference>
<evidence type="ECO:0000256" key="2">
    <source>
        <dbReference type="ARBA" id="ARBA00007242"/>
    </source>
</evidence>
<dbReference type="PANTHER" id="PTHR24060">
    <property type="entry name" value="METABOTROPIC GLUTAMATE RECEPTOR"/>
    <property type="match status" value="1"/>
</dbReference>
<protein>
    <submittedName>
        <fullName evidence="16">Metabotropic glutamate receptor 3 like protein</fullName>
    </submittedName>
</protein>
<reference evidence="16" key="2">
    <citation type="submission" date="2020-06" db="EMBL/GenBank/DDBJ databases">
        <authorList>
            <person name="Sheffer M."/>
        </authorList>
    </citation>
    <scope>NUCLEOTIDE SEQUENCE</scope>
</reference>
<keyword evidence="5 14" id="KW-0732">Signal</keyword>
<keyword evidence="9 16" id="KW-0675">Receptor</keyword>
<name>A0A8T0EV38_ARGBR</name>
<dbReference type="FunFam" id="3.40.50.2300:FF:000145">
    <property type="entry name" value="Glutamate receptor, metabotropic"/>
    <property type="match status" value="1"/>
</dbReference>
<dbReference type="GO" id="GO:0004930">
    <property type="term" value="F:G protein-coupled receptor activity"/>
    <property type="evidence" value="ECO:0007669"/>
    <property type="project" value="UniProtKB-KW"/>
</dbReference>
<feature type="transmembrane region" description="Helical" evidence="13">
    <location>
        <begin position="581"/>
        <end position="606"/>
    </location>
</feature>
<evidence type="ECO:0000256" key="14">
    <source>
        <dbReference type="SAM" id="SignalP"/>
    </source>
</evidence>
<evidence type="ECO:0000256" key="7">
    <source>
        <dbReference type="ARBA" id="ARBA00023040"/>
    </source>
</evidence>
<dbReference type="InterPro" id="IPR038550">
    <property type="entry name" value="GPCR_3_9-Cys_sf"/>
</dbReference>
<dbReference type="Proteomes" id="UP000807504">
    <property type="component" value="Unassembled WGS sequence"/>
</dbReference>
<dbReference type="Pfam" id="PF00003">
    <property type="entry name" value="7tm_3"/>
    <property type="match status" value="1"/>
</dbReference>
<dbReference type="InterPro" id="IPR000162">
    <property type="entry name" value="GPCR_3_mtglu_rcpt"/>
</dbReference>
<dbReference type="AlphaFoldDB" id="A0A8T0EV38"/>
<organism evidence="16 17">
    <name type="scientific">Argiope bruennichi</name>
    <name type="common">Wasp spider</name>
    <name type="synonym">Aranea bruennichi</name>
    <dbReference type="NCBI Taxonomy" id="94029"/>
    <lineage>
        <taxon>Eukaryota</taxon>
        <taxon>Metazoa</taxon>
        <taxon>Ecdysozoa</taxon>
        <taxon>Arthropoda</taxon>
        <taxon>Chelicerata</taxon>
        <taxon>Arachnida</taxon>
        <taxon>Araneae</taxon>
        <taxon>Araneomorphae</taxon>
        <taxon>Entelegynae</taxon>
        <taxon>Araneoidea</taxon>
        <taxon>Araneidae</taxon>
        <taxon>Argiope</taxon>
    </lineage>
</organism>
<evidence type="ECO:0000256" key="6">
    <source>
        <dbReference type="ARBA" id="ARBA00022989"/>
    </source>
</evidence>
<feature type="transmembrane region" description="Helical" evidence="13">
    <location>
        <begin position="739"/>
        <end position="760"/>
    </location>
</feature>
<dbReference type="InterPro" id="IPR028082">
    <property type="entry name" value="Peripla_BP_I"/>
</dbReference>
<dbReference type="InterPro" id="IPR050726">
    <property type="entry name" value="mGluR"/>
</dbReference>
<keyword evidence="6 13" id="KW-1133">Transmembrane helix</keyword>
<evidence type="ECO:0000313" key="17">
    <source>
        <dbReference type="Proteomes" id="UP000807504"/>
    </source>
</evidence>
<feature type="region of interest" description="Disordered" evidence="12">
    <location>
        <begin position="864"/>
        <end position="894"/>
    </location>
</feature>
<gene>
    <name evidence="16" type="ORF">HNY73_012508</name>
</gene>
<dbReference type="SUPFAM" id="SSF53822">
    <property type="entry name" value="Periplasmic binding protein-like I"/>
    <property type="match status" value="1"/>
</dbReference>
<keyword evidence="11" id="KW-0807">Transducer</keyword>
<dbReference type="FunFam" id="2.10.50.30:FF:000004">
    <property type="entry name" value="Taste receptor type 1 member 3-like protein"/>
    <property type="match status" value="1"/>
</dbReference>
<keyword evidence="4 13" id="KW-0812">Transmembrane</keyword>
<dbReference type="Gene3D" id="2.10.50.30">
    <property type="entry name" value="GPCR, family 3, nine cysteines domain"/>
    <property type="match status" value="1"/>
</dbReference>
<dbReference type="PRINTS" id="PR00593">
    <property type="entry name" value="MTABOTROPICR"/>
</dbReference>
<feature type="transmembrane region" description="Helical" evidence="13">
    <location>
        <begin position="648"/>
        <end position="666"/>
    </location>
</feature>
<comment type="caution">
    <text evidence="16">The sequence shown here is derived from an EMBL/GenBank/DDBJ whole genome shotgun (WGS) entry which is preliminary data.</text>
</comment>
<feature type="compositionally biased region" description="Polar residues" evidence="12">
    <location>
        <begin position="864"/>
        <end position="875"/>
    </location>
</feature>
<feature type="transmembrane region" description="Helical" evidence="13">
    <location>
        <begin position="805"/>
        <end position="831"/>
    </location>
</feature>
<keyword evidence="10" id="KW-0325">Glycoprotein</keyword>
<feature type="transmembrane region" description="Helical" evidence="13">
    <location>
        <begin position="772"/>
        <end position="793"/>
    </location>
</feature>
<keyword evidence="7" id="KW-0297">G-protein coupled receptor</keyword>
<evidence type="ECO:0000256" key="3">
    <source>
        <dbReference type="ARBA" id="ARBA00022475"/>
    </source>
</evidence>
<keyword evidence="8 13" id="KW-0472">Membrane</keyword>
<evidence type="ECO:0000256" key="11">
    <source>
        <dbReference type="ARBA" id="ARBA00023224"/>
    </source>
</evidence>
<keyword evidence="17" id="KW-1185">Reference proteome</keyword>
<dbReference type="InterPro" id="IPR017978">
    <property type="entry name" value="GPCR_3_C"/>
</dbReference>
<comment type="subcellular location">
    <subcellularLocation>
        <location evidence="1">Cell membrane</location>
        <topology evidence="1">Multi-pass membrane protein</topology>
    </subcellularLocation>
</comment>